<evidence type="ECO:0000256" key="6">
    <source>
        <dbReference type="ARBA" id="ARBA00024059"/>
    </source>
</evidence>
<dbReference type="EMBL" id="CP029550">
    <property type="protein sequence ID" value="AWN42866.1"/>
    <property type="molecule type" value="Genomic_DNA"/>
</dbReference>
<organism evidence="10 11">
    <name type="scientific">Methylobacterium durans</name>
    <dbReference type="NCBI Taxonomy" id="2202825"/>
    <lineage>
        <taxon>Bacteria</taxon>
        <taxon>Pseudomonadati</taxon>
        <taxon>Pseudomonadota</taxon>
        <taxon>Alphaproteobacteria</taxon>
        <taxon>Hyphomicrobiales</taxon>
        <taxon>Methylobacteriaceae</taxon>
        <taxon>Methylobacterium</taxon>
    </lineage>
</organism>
<evidence type="ECO:0000259" key="9">
    <source>
        <dbReference type="Pfam" id="PF13460"/>
    </source>
</evidence>
<dbReference type="OrthoDB" id="7419852at2"/>
<comment type="catalytic activity">
    <reaction evidence="8">
        <text>protochlorophyllide a + NADP(+) = 3,8-divinyl protochlorophyllide a + NADPH + H(+)</text>
        <dbReference type="Rhea" id="RHEA:48884"/>
        <dbReference type="ChEBI" id="CHEBI:15378"/>
        <dbReference type="ChEBI" id="CHEBI:57783"/>
        <dbReference type="ChEBI" id="CHEBI:58349"/>
        <dbReference type="ChEBI" id="CHEBI:58632"/>
        <dbReference type="ChEBI" id="CHEBI:83350"/>
        <dbReference type="EC" id="1.3.1.75"/>
    </reaction>
</comment>
<evidence type="ECO:0000313" key="11">
    <source>
        <dbReference type="Proteomes" id="UP000245926"/>
    </source>
</evidence>
<dbReference type="CDD" id="cd05243">
    <property type="entry name" value="SDR_a5"/>
    <property type="match status" value="1"/>
</dbReference>
<dbReference type="Gene3D" id="3.40.50.720">
    <property type="entry name" value="NAD(P)-binding Rossmann-like Domain"/>
    <property type="match status" value="1"/>
</dbReference>
<evidence type="ECO:0000256" key="5">
    <source>
        <dbReference type="ARBA" id="ARBA00023171"/>
    </source>
</evidence>
<keyword evidence="5" id="KW-0149">Chlorophyll biosynthesis</keyword>
<dbReference type="Proteomes" id="UP000245926">
    <property type="component" value="Chromosome"/>
</dbReference>
<keyword evidence="2" id="KW-0521">NADP</keyword>
<dbReference type="InterPro" id="IPR036291">
    <property type="entry name" value="NAD(P)-bd_dom_sf"/>
</dbReference>
<dbReference type="SUPFAM" id="SSF51735">
    <property type="entry name" value="NAD(P)-binding Rossmann-fold domains"/>
    <property type="match status" value="1"/>
</dbReference>
<dbReference type="KEGG" id="mets:DK389_23140"/>
<evidence type="ECO:0000256" key="4">
    <source>
        <dbReference type="ARBA" id="ARBA00023002"/>
    </source>
</evidence>
<dbReference type="PANTHER" id="PTHR47378:SF1">
    <property type="entry name" value="DIVINYL CHLOROPHYLLIDE A 8-VINYL-REDUCTASE, CHLOROPLASTIC"/>
    <property type="match status" value="1"/>
</dbReference>
<proteinExistence type="predicted"/>
<dbReference type="GO" id="GO:0015995">
    <property type="term" value="P:chlorophyll biosynthetic process"/>
    <property type="evidence" value="ECO:0007669"/>
    <property type="project" value="UniProtKB-UniPathway"/>
</dbReference>
<accession>A0A2U8WC20</accession>
<dbReference type="GO" id="GO:0033728">
    <property type="term" value="F:3,8-divinyl protochlorophyllide a 8-vinyl-reductase (NADPH) activity"/>
    <property type="evidence" value="ECO:0007669"/>
    <property type="project" value="UniProtKB-EC"/>
</dbReference>
<keyword evidence="4" id="KW-0560">Oxidoreductase</keyword>
<evidence type="ECO:0000256" key="3">
    <source>
        <dbReference type="ARBA" id="ARBA00022946"/>
    </source>
</evidence>
<dbReference type="UniPathway" id="UPA00668"/>
<dbReference type="RefSeq" id="WP_109893116.1">
    <property type="nucleotide sequence ID" value="NZ_CP029550.1"/>
</dbReference>
<dbReference type="InterPro" id="IPR016040">
    <property type="entry name" value="NAD(P)-bd_dom"/>
</dbReference>
<dbReference type="PANTHER" id="PTHR47378">
    <property type="entry name" value="DIVINYL CHLOROPHYLLIDE A 8-VINYL-REDUCTASE, CHLOROPLASTIC"/>
    <property type="match status" value="1"/>
</dbReference>
<feature type="domain" description="NAD(P)-binding" evidence="9">
    <location>
        <begin position="18"/>
        <end position="214"/>
    </location>
</feature>
<dbReference type="EC" id="1.3.1.75" evidence="6"/>
<keyword evidence="11" id="KW-1185">Reference proteome</keyword>
<keyword evidence="3" id="KW-0809">Transit peptide</keyword>
<name>A0A2U8WC20_9HYPH</name>
<dbReference type="InterPro" id="IPR044201">
    <property type="entry name" value="DVR-like"/>
</dbReference>
<dbReference type="AlphaFoldDB" id="A0A2U8WC20"/>
<evidence type="ECO:0000256" key="7">
    <source>
        <dbReference type="ARBA" id="ARBA00024089"/>
    </source>
</evidence>
<evidence type="ECO:0000256" key="2">
    <source>
        <dbReference type="ARBA" id="ARBA00022857"/>
    </source>
</evidence>
<sequence>MSKDRPEGAEPRRVLVLGATGTIGRATVRALVSRGHEVVCLVRRPADTAIPAGAVVSSRTPAGATERIVDLTDPLSLARDGVRGESFDVLVSCLASRTGLPDDAWAIDYRAQVSALHASRAAGVTHAVLLSAICVQKPILAFQHAKLAFEAVLIASGLDYTIVRPTAFFKSLSGQIDRLKRGKPFLVFGDGTLTACKPISDDDLGRYLADCLHDDERRNRVLPIGGPGEAITPKAQGERLFAMLGREPRFTHVPVVLLDVIVAVLATIGRWVPALAVKAELARIGRYYATESMLVLDPATGRYDAQATPSTGSETLFGYYARVIRGEAVAERGDHAVF</sequence>
<evidence type="ECO:0000256" key="8">
    <source>
        <dbReference type="ARBA" id="ARBA00049498"/>
    </source>
</evidence>
<dbReference type="Pfam" id="PF13460">
    <property type="entry name" value="NAD_binding_10"/>
    <property type="match status" value="1"/>
</dbReference>
<evidence type="ECO:0000313" key="10">
    <source>
        <dbReference type="EMBL" id="AWN42866.1"/>
    </source>
</evidence>
<comment type="pathway">
    <text evidence="1">Porphyrin-containing compound metabolism; chlorophyll biosynthesis.</text>
</comment>
<reference evidence="11" key="1">
    <citation type="submission" date="2018-05" db="EMBL/GenBank/DDBJ databases">
        <title>Complete Genome Sequence of Methylobacterium sp. 17SD2-17.</title>
        <authorList>
            <person name="Srinivasan S."/>
        </authorList>
    </citation>
    <scope>NUCLEOTIDE SEQUENCE [LARGE SCALE GENOMIC DNA]</scope>
    <source>
        <strain evidence="11">17SD2-17</strain>
    </source>
</reference>
<gene>
    <name evidence="10" type="ORF">DK389_23140</name>
</gene>
<protein>
    <recommendedName>
        <fullName evidence="7">Divinyl chlorophyllide a 8-vinyl-reductase, chloroplastic</fullName>
        <ecNumber evidence="6">1.3.1.75</ecNumber>
    </recommendedName>
</protein>
<evidence type="ECO:0000256" key="1">
    <source>
        <dbReference type="ARBA" id="ARBA00005173"/>
    </source>
</evidence>